<evidence type="ECO:0000313" key="4">
    <source>
        <dbReference type="Proteomes" id="UP000429555"/>
    </source>
</evidence>
<dbReference type="Pfam" id="PF03502">
    <property type="entry name" value="Channel_Tsx"/>
    <property type="match status" value="1"/>
</dbReference>
<proteinExistence type="inferred from homology"/>
<evidence type="ECO:0000313" key="3">
    <source>
        <dbReference type="EMBL" id="MVW75590.1"/>
    </source>
</evidence>
<comment type="similarity">
    <text evidence="1">Belongs to the nucleoside-specific channel-forming outer membrane porin (Tsx) (TC 1.B.10) family.</text>
</comment>
<reference evidence="3 4" key="1">
    <citation type="submission" date="2019-11" db="EMBL/GenBank/DDBJ databases">
        <title>Pseudomonas flavidum sp. nov., isolated from Baiyang Lake.</title>
        <authorList>
            <person name="Zhao Y."/>
        </authorList>
    </citation>
    <scope>NUCLEOTIDE SEQUENCE [LARGE SCALE GENOMIC DNA]</scope>
    <source>
        <strain evidence="4">R-22-3 w-18</strain>
    </source>
</reference>
<evidence type="ECO:0000256" key="1">
    <source>
        <dbReference type="ARBA" id="ARBA00008728"/>
    </source>
</evidence>
<dbReference type="SUPFAM" id="SSF111364">
    <property type="entry name" value="Tsx-like channel"/>
    <property type="match status" value="1"/>
</dbReference>
<dbReference type="InterPro" id="IPR018013">
    <property type="entry name" value="Channel_Tsx-like"/>
</dbReference>
<dbReference type="EMBL" id="WKJZ01000001">
    <property type="protein sequence ID" value="MVW75590.1"/>
    <property type="molecule type" value="Genomic_DNA"/>
</dbReference>
<keyword evidence="2" id="KW-0732">Signal</keyword>
<comment type="caution">
    <text evidence="3">The sequence shown here is derived from an EMBL/GenBank/DDBJ whole genome shotgun (WGS) entry which is preliminary data.</text>
</comment>
<evidence type="ECO:0000256" key="2">
    <source>
        <dbReference type="SAM" id="SignalP"/>
    </source>
</evidence>
<dbReference type="InterPro" id="IPR036777">
    <property type="entry name" value="Channel_Tsx-like_sf"/>
</dbReference>
<dbReference type="RefSeq" id="WP_160344859.1">
    <property type="nucleotide sequence ID" value="NZ_WKJZ01000001.1"/>
</dbReference>
<protein>
    <submittedName>
        <fullName evidence="3">Nucleoside-binding outer membrane</fullName>
    </submittedName>
</protein>
<organism evidence="3 4">
    <name type="scientific">Pseudomonas xionganensis</name>
    <dbReference type="NCBI Taxonomy" id="2654845"/>
    <lineage>
        <taxon>Bacteria</taxon>
        <taxon>Pseudomonadati</taxon>
        <taxon>Pseudomonadota</taxon>
        <taxon>Gammaproteobacteria</taxon>
        <taxon>Pseudomonadales</taxon>
        <taxon>Pseudomonadaceae</taxon>
        <taxon>Pseudomonas</taxon>
    </lineage>
</organism>
<feature type="signal peptide" evidence="2">
    <location>
        <begin position="1"/>
        <end position="24"/>
    </location>
</feature>
<gene>
    <name evidence="3" type="ORF">GJV18_09695</name>
</gene>
<feature type="chain" id="PRO_5026233196" evidence="2">
    <location>
        <begin position="25"/>
        <end position="288"/>
    </location>
</feature>
<dbReference type="GO" id="GO:0009279">
    <property type="term" value="C:cell outer membrane"/>
    <property type="evidence" value="ECO:0007669"/>
    <property type="project" value="InterPro"/>
</dbReference>
<dbReference type="AlphaFoldDB" id="A0A6I4KSP8"/>
<keyword evidence="4" id="KW-1185">Reference proteome</keyword>
<accession>A0A6I4KSP8</accession>
<dbReference type="Gene3D" id="2.40.230.20">
    <property type="entry name" value="Nucleoside-specific channel-forming protein, Tsx-like"/>
    <property type="match status" value="1"/>
</dbReference>
<sequence length="288" mass="32210">MKLKHLPYSIALAGAVFASQQALAEGPLFWQDNSLSYLYGESFNEGQFDEEQKTQTTFTFEHASGWVWGDMFGFVDYVRADNTQSRGSTFANLEQERKNSFYYMELSPRVSLSWLTGQDLSVGPLKDVYAAFTYEKGNGGPGTENYLYGIGTAWNAPGFAYLNANLYAVKVNNHIFFDHDFKASDKGNGHTYQLTVSGAYPFAIGEQDFVIDGYIDWRAPSKDAGTQTSLGSSIQIKWDAGKALFGEGRKLYVGTEVNMWNNKYGVRPIDGSKDFDQTAVQALVKYHF</sequence>
<dbReference type="Proteomes" id="UP000429555">
    <property type="component" value="Unassembled WGS sequence"/>
</dbReference>
<name>A0A6I4KSP8_9PSED</name>